<dbReference type="SFLD" id="SFLDG00002">
    <property type="entry name" value="C1.7:_P-type_atpase_like"/>
    <property type="match status" value="1"/>
</dbReference>
<dbReference type="InterPro" id="IPR044492">
    <property type="entry name" value="P_typ_ATPase_HD_dom"/>
</dbReference>
<protein>
    <recommendedName>
        <fullName evidence="16">Calcium-transporting ATPase 2</fullName>
        <ecNumber evidence="2">7.2.2.10</ecNumber>
    </recommendedName>
</protein>
<dbReference type="Pfam" id="PF00702">
    <property type="entry name" value="Hydrolase"/>
    <property type="match status" value="1"/>
</dbReference>
<dbReference type="SFLD" id="SFLDS00003">
    <property type="entry name" value="Haloacid_Dehalogenase"/>
    <property type="match status" value="1"/>
</dbReference>
<feature type="transmembrane region" description="Helical" evidence="18">
    <location>
        <begin position="178"/>
        <end position="195"/>
    </location>
</feature>
<comment type="caution">
    <text evidence="21">The sequence shown here is derived from an EMBL/GenBank/DDBJ whole genome shotgun (WGS) entry which is preliminary data.</text>
</comment>
<feature type="transmembrane region" description="Helical" evidence="18">
    <location>
        <begin position="207"/>
        <end position="228"/>
    </location>
</feature>
<dbReference type="InterPro" id="IPR008250">
    <property type="entry name" value="ATPase_P-typ_transduc_dom_A_sf"/>
</dbReference>
<dbReference type="InterPro" id="IPR006068">
    <property type="entry name" value="ATPase_P-typ_cation-transptr_C"/>
</dbReference>
<keyword evidence="22" id="KW-1185">Reference proteome</keyword>
<dbReference type="NCBIfam" id="TIGR01494">
    <property type="entry name" value="ATPase_P-type"/>
    <property type="match status" value="2"/>
</dbReference>
<evidence type="ECO:0000313" key="22">
    <source>
        <dbReference type="Proteomes" id="UP001211907"/>
    </source>
</evidence>
<evidence type="ECO:0000256" key="14">
    <source>
        <dbReference type="ARBA" id="ARBA00023065"/>
    </source>
</evidence>
<dbReference type="SUPFAM" id="SSF56784">
    <property type="entry name" value="HAD-like"/>
    <property type="match status" value="1"/>
</dbReference>
<feature type="transmembrane region" description="Helical" evidence="18">
    <location>
        <begin position="376"/>
        <end position="397"/>
    </location>
</feature>
<dbReference type="PANTHER" id="PTHR24093">
    <property type="entry name" value="CATION TRANSPORTING ATPASE"/>
    <property type="match status" value="1"/>
</dbReference>
<feature type="transmembrane region" description="Helical" evidence="18">
    <location>
        <begin position="1148"/>
        <end position="1167"/>
    </location>
</feature>
<evidence type="ECO:0000259" key="20">
    <source>
        <dbReference type="Pfam" id="PF00689"/>
    </source>
</evidence>
<keyword evidence="10" id="KW-0067">ATP-binding</keyword>
<keyword evidence="11" id="KW-0460">Magnesium</keyword>
<evidence type="ECO:0000256" key="13">
    <source>
        <dbReference type="ARBA" id="ARBA00022989"/>
    </source>
</evidence>
<gene>
    <name evidence="21" type="ORF">HK100_005525</name>
</gene>
<sequence length="1234" mass="132516">MSNAPPIVRVNGSEDFSLHEFPTIVKTGSSDVPSTTNLLKTKSRKCSLDNSNTTNGTNAAAAFTAADSNTNNGFSIHAADLAALVSPFKDHAKLAQLGSTQGILKLVDVNENTGLSANNAGDLARRLLAFGANKLPAVKAKSIFYCKSAELFLHSEYFSLKCNSSEPTDMLKALSDKIMILLSVVSLVSLGIGIYEDVKESDPTQRVHWIEGFSVLVAVLIVVLASSINAHTHTLTHSADLQKEKQFRKLNAKKEDRSVKGIRDGKTLLISVYDIVVGDILLLEPGDVIAADGVFISGMGLKCDESSATGETDAIRKGAGHDFFIVSGSKVTEGIGRYVVTSVGSNSFFGSIMMAMRTENEDTPLQVKLDGLAERIAKLGTAFAILLFVLLFLKYIIQVLRDNGFGSGINQESGTQVATQLVQILLVSIAIVAVAVPEGLPLAVTLALAYATTRMMKDNNLVRVLSACETMGNATTICSDKTGTLTQNRMTVVTGVFGKNVLFDGDDESRELKQKLNQLEKSGASQVADFSPSSSSSAKRPGPTGVELLNITMEGVALNSSAFEESNPETGKPEMIGSKTETALLEWSNKIGFNYKAIRNSETIKVIQVYPFSSERKSMATLVKIDHGDILPPIYRFYVKGAPEIVMKYCDQVVLLPFSPSQNAIKKESANSSSFSELGQSRGTVSGVRKRPLGTVPAVGSRSNPALSTIYSLDDKLKTDYSAIIESFAVKSLRAIGLAYRDFSGEEFEAFMNGSLRENVIAAKKSERQETIDGIFSAAHEGVYIAAPTALSAEERADGQISRLSTVGSSMLMIPNQSGETKSFIESHVSEDEILTDADVLSHPLAFIELTSKGLILGSIVGIEDPLRPGVIDAVQACKDAGVFVRMVTGDNVLTAKSIATQCGIYSRGGLIMEGEQFRKLTNEQMLEVVPRLQVLARSSPLDKQILVSTLKTLGETVAVTGDGTNDGPALKMADIGFSMGIAGTEVAKEASSIILMEDSFSSVVKAILWGRSVNDAVKKFLQFQLSVNISAVLITLISALVDSNESSALTVVQLLWINLIMDTLAALALATEVPSDELLKRPPESKKAPLISFVMWKMIIGQALLQLTVNLVLLFAGPYLFGFQELIDAGGVMGNSDSSAVIVSQRLQLKTVVFNTFVILQIFSLFNSRRIDSHVNVFKGVLKNPPFFTIITIIIAAQVLIIEFGGLVFQTTSLSGLQWLVCLIGGCLTIPWG</sequence>
<evidence type="ECO:0000256" key="11">
    <source>
        <dbReference type="ARBA" id="ARBA00022842"/>
    </source>
</evidence>
<accession>A0AAD5STM5</accession>
<evidence type="ECO:0000256" key="4">
    <source>
        <dbReference type="ARBA" id="ARBA00022554"/>
    </source>
</evidence>
<feature type="transmembrane region" description="Helical" evidence="18">
    <location>
        <begin position="1216"/>
        <end position="1233"/>
    </location>
</feature>
<dbReference type="InterPro" id="IPR059000">
    <property type="entry name" value="ATPase_P-type_domA"/>
</dbReference>
<dbReference type="SFLD" id="SFLDF00027">
    <property type="entry name" value="p-type_atpase"/>
    <property type="match status" value="1"/>
</dbReference>
<keyword evidence="4" id="KW-0926">Vacuole</keyword>
<evidence type="ECO:0000256" key="1">
    <source>
        <dbReference type="ARBA" id="ARBA00004128"/>
    </source>
</evidence>
<keyword evidence="9" id="KW-0106">Calcium</keyword>
<dbReference type="Proteomes" id="UP001211907">
    <property type="component" value="Unassembled WGS sequence"/>
</dbReference>
<keyword evidence="7" id="KW-0479">Metal-binding</keyword>
<dbReference type="Pfam" id="PF00689">
    <property type="entry name" value="Cation_ATPase_C"/>
    <property type="match status" value="1"/>
</dbReference>
<dbReference type="AlphaFoldDB" id="A0AAD5STM5"/>
<dbReference type="SUPFAM" id="SSF81653">
    <property type="entry name" value="Calcium ATPase, transduction domain A"/>
    <property type="match status" value="1"/>
</dbReference>
<evidence type="ECO:0000256" key="8">
    <source>
        <dbReference type="ARBA" id="ARBA00022741"/>
    </source>
</evidence>
<evidence type="ECO:0000256" key="5">
    <source>
        <dbReference type="ARBA" id="ARBA00022568"/>
    </source>
</evidence>
<feature type="region of interest" description="Disordered" evidence="17">
    <location>
        <begin position="523"/>
        <end position="545"/>
    </location>
</feature>
<dbReference type="GO" id="GO:0005774">
    <property type="term" value="C:vacuolar membrane"/>
    <property type="evidence" value="ECO:0007669"/>
    <property type="project" value="UniProtKB-SubCell"/>
</dbReference>
<dbReference type="GO" id="GO:0005524">
    <property type="term" value="F:ATP binding"/>
    <property type="evidence" value="ECO:0007669"/>
    <property type="project" value="UniProtKB-KW"/>
</dbReference>
<dbReference type="InterPro" id="IPR018303">
    <property type="entry name" value="ATPase_P-typ_P_site"/>
</dbReference>
<dbReference type="FunFam" id="3.40.50.1000:FF:000018">
    <property type="entry name" value="Calcium-transporting ATPase"/>
    <property type="match status" value="1"/>
</dbReference>
<feature type="domain" description="Cation-transporting P-type ATPase C-terminal" evidence="20">
    <location>
        <begin position="1048"/>
        <end position="1233"/>
    </location>
</feature>
<dbReference type="GO" id="GO:0046872">
    <property type="term" value="F:metal ion binding"/>
    <property type="evidence" value="ECO:0007669"/>
    <property type="project" value="UniProtKB-KW"/>
</dbReference>
<evidence type="ECO:0000256" key="9">
    <source>
        <dbReference type="ARBA" id="ARBA00022837"/>
    </source>
</evidence>
<feature type="domain" description="P-type ATPase A" evidence="19">
    <location>
        <begin position="256"/>
        <end position="356"/>
    </location>
</feature>
<dbReference type="Gene3D" id="2.70.150.10">
    <property type="entry name" value="Calcium-transporting ATPase, cytoplasmic transduction domain A"/>
    <property type="match status" value="1"/>
</dbReference>
<dbReference type="Gene3D" id="1.20.1110.10">
    <property type="entry name" value="Calcium-transporting ATPase, transmembrane domain"/>
    <property type="match status" value="2"/>
</dbReference>
<evidence type="ECO:0000259" key="19">
    <source>
        <dbReference type="Pfam" id="PF00122"/>
    </source>
</evidence>
<comment type="subcellular location">
    <subcellularLocation>
        <location evidence="1">Vacuole membrane</location>
        <topology evidence="1">Multi-pass membrane protein</topology>
    </subcellularLocation>
</comment>
<evidence type="ECO:0000256" key="17">
    <source>
        <dbReference type="SAM" id="MobiDB-lite"/>
    </source>
</evidence>
<evidence type="ECO:0000256" key="6">
    <source>
        <dbReference type="ARBA" id="ARBA00022692"/>
    </source>
</evidence>
<dbReference type="EMBL" id="JADGJH010002581">
    <property type="protein sequence ID" value="KAJ3096639.1"/>
    <property type="molecule type" value="Genomic_DNA"/>
</dbReference>
<keyword evidence="15 18" id="KW-0472">Membrane</keyword>
<evidence type="ECO:0000256" key="2">
    <source>
        <dbReference type="ARBA" id="ARBA00012790"/>
    </source>
</evidence>
<dbReference type="Pfam" id="PF00122">
    <property type="entry name" value="E1-E2_ATPase"/>
    <property type="match status" value="1"/>
</dbReference>
<evidence type="ECO:0000256" key="12">
    <source>
        <dbReference type="ARBA" id="ARBA00022967"/>
    </source>
</evidence>
<dbReference type="FunFam" id="2.70.150.10:FF:000028">
    <property type="entry name" value="Calcium-transporting ATPase"/>
    <property type="match status" value="1"/>
</dbReference>
<feature type="transmembrane region" description="Helical" evidence="18">
    <location>
        <begin position="1091"/>
        <end position="1117"/>
    </location>
</feature>
<evidence type="ECO:0000256" key="7">
    <source>
        <dbReference type="ARBA" id="ARBA00022723"/>
    </source>
</evidence>
<dbReference type="SUPFAM" id="SSF81665">
    <property type="entry name" value="Calcium ATPase, transmembrane domain M"/>
    <property type="match status" value="1"/>
</dbReference>
<dbReference type="GO" id="GO:0016887">
    <property type="term" value="F:ATP hydrolysis activity"/>
    <property type="evidence" value="ECO:0007669"/>
    <property type="project" value="InterPro"/>
</dbReference>
<keyword evidence="14" id="KW-0406">Ion transport</keyword>
<dbReference type="SUPFAM" id="SSF81660">
    <property type="entry name" value="Metal cation-transporting ATPase, ATP-binding domain N"/>
    <property type="match status" value="1"/>
</dbReference>
<dbReference type="InterPro" id="IPR023299">
    <property type="entry name" value="ATPase_P-typ_cyto_dom_N"/>
</dbReference>
<dbReference type="GO" id="GO:0006874">
    <property type="term" value="P:intracellular calcium ion homeostasis"/>
    <property type="evidence" value="ECO:0007669"/>
    <property type="project" value="TreeGrafter"/>
</dbReference>
<dbReference type="PROSITE" id="PS00154">
    <property type="entry name" value="ATPASE_E1_E2"/>
    <property type="match status" value="1"/>
</dbReference>
<evidence type="ECO:0000313" key="21">
    <source>
        <dbReference type="EMBL" id="KAJ3096639.1"/>
    </source>
</evidence>
<organism evidence="21 22">
    <name type="scientific">Physocladia obscura</name>
    <dbReference type="NCBI Taxonomy" id="109957"/>
    <lineage>
        <taxon>Eukaryota</taxon>
        <taxon>Fungi</taxon>
        <taxon>Fungi incertae sedis</taxon>
        <taxon>Chytridiomycota</taxon>
        <taxon>Chytridiomycota incertae sedis</taxon>
        <taxon>Chytridiomycetes</taxon>
        <taxon>Chytridiales</taxon>
        <taxon>Chytriomycetaceae</taxon>
        <taxon>Physocladia</taxon>
    </lineage>
</organism>
<proteinExistence type="predicted"/>
<keyword evidence="5" id="KW-0109">Calcium transport</keyword>
<keyword evidence="8" id="KW-0547">Nucleotide-binding</keyword>
<dbReference type="EC" id="7.2.2.10" evidence="2"/>
<evidence type="ECO:0000256" key="16">
    <source>
        <dbReference type="ARBA" id="ARBA00067965"/>
    </source>
</evidence>
<keyword evidence="6 18" id="KW-0812">Transmembrane</keyword>
<evidence type="ECO:0000256" key="15">
    <source>
        <dbReference type="ARBA" id="ARBA00023136"/>
    </source>
</evidence>
<keyword evidence="13 18" id="KW-1133">Transmembrane helix</keyword>
<keyword evidence="12" id="KW-1278">Translocase</keyword>
<dbReference type="InterPro" id="IPR001757">
    <property type="entry name" value="P_typ_ATPase"/>
</dbReference>
<name>A0AAD5STM5_9FUNG</name>
<evidence type="ECO:0000256" key="10">
    <source>
        <dbReference type="ARBA" id="ARBA00022840"/>
    </source>
</evidence>
<dbReference type="InterPro" id="IPR036412">
    <property type="entry name" value="HAD-like_sf"/>
</dbReference>
<keyword evidence="3" id="KW-0813">Transport</keyword>
<dbReference type="PANTHER" id="PTHR24093:SF369">
    <property type="entry name" value="CALCIUM-TRANSPORTING ATPASE"/>
    <property type="match status" value="1"/>
</dbReference>
<dbReference type="Pfam" id="PF13246">
    <property type="entry name" value="Cation_ATPase"/>
    <property type="match status" value="1"/>
</dbReference>
<feature type="non-terminal residue" evidence="21">
    <location>
        <position position="1"/>
    </location>
</feature>
<dbReference type="PRINTS" id="PR00119">
    <property type="entry name" value="CATATPASE"/>
</dbReference>
<reference evidence="21" key="1">
    <citation type="submission" date="2020-05" db="EMBL/GenBank/DDBJ databases">
        <title>Phylogenomic resolution of chytrid fungi.</title>
        <authorList>
            <person name="Stajich J.E."/>
            <person name="Amses K."/>
            <person name="Simmons R."/>
            <person name="Seto K."/>
            <person name="Myers J."/>
            <person name="Bonds A."/>
            <person name="Quandt C.A."/>
            <person name="Barry K."/>
            <person name="Liu P."/>
            <person name="Grigoriev I."/>
            <person name="Longcore J.E."/>
            <person name="James T.Y."/>
        </authorList>
    </citation>
    <scope>NUCLEOTIDE SEQUENCE</scope>
    <source>
        <strain evidence="21">JEL0513</strain>
    </source>
</reference>
<evidence type="ECO:0000256" key="18">
    <source>
        <dbReference type="SAM" id="Phobius"/>
    </source>
</evidence>
<dbReference type="InterPro" id="IPR023298">
    <property type="entry name" value="ATPase_P-typ_TM_dom_sf"/>
</dbReference>
<dbReference type="GO" id="GO:0005388">
    <property type="term" value="F:P-type calcium transporter activity"/>
    <property type="evidence" value="ECO:0007669"/>
    <property type="project" value="UniProtKB-EC"/>
</dbReference>
<evidence type="ECO:0000256" key="3">
    <source>
        <dbReference type="ARBA" id="ARBA00022448"/>
    </source>
</evidence>
<feature type="transmembrane region" description="Helical" evidence="18">
    <location>
        <begin position="1188"/>
        <end position="1210"/>
    </location>
</feature>
<feature type="transmembrane region" description="Helical" evidence="18">
    <location>
        <begin position="417"/>
        <end position="450"/>
    </location>
</feature>
<dbReference type="Gene3D" id="3.40.1110.10">
    <property type="entry name" value="Calcium-transporting ATPase, cytoplasmic domain N"/>
    <property type="match status" value="1"/>
</dbReference>
<dbReference type="GO" id="GO:0005886">
    <property type="term" value="C:plasma membrane"/>
    <property type="evidence" value="ECO:0007669"/>
    <property type="project" value="TreeGrafter"/>
</dbReference>